<feature type="region of interest" description="Disordered" evidence="1">
    <location>
        <begin position="279"/>
        <end position="308"/>
    </location>
</feature>
<sequence length="308" mass="32129">MAGAFVGALIALGLNVAFSWTDDAAGGSGTGPGGGKLSPAAEEAFKSPAGSCLNWKQKDAADVHIVPCGEPHLFEVTSVEDIGGQYPKGAPTPDIPTWERIAQEHCTGNAKNYLGKPLDPYGKFTVNILRPTAAQWTAGDRQLRCGLQWTGPGGSLQKLTGSAKDQQQSLVWEPGTCLALTGKTFGDPTDCAREHSYEIIAKLDLKTKFPDSYPSQDDQKTWLDTECTKAAADYTGGADLGEKKLILTWDTRETESWDAGSTLVNCKVAAKLEDGSGLAAVTGSVKGGPQGDAPPDASSASPTPTSGG</sequence>
<organism evidence="3 4">
    <name type="scientific">Amycolatopsis xylanica</name>
    <dbReference type="NCBI Taxonomy" id="589385"/>
    <lineage>
        <taxon>Bacteria</taxon>
        <taxon>Bacillati</taxon>
        <taxon>Actinomycetota</taxon>
        <taxon>Actinomycetes</taxon>
        <taxon>Pseudonocardiales</taxon>
        <taxon>Pseudonocardiaceae</taxon>
        <taxon>Amycolatopsis</taxon>
    </lineage>
</organism>
<evidence type="ECO:0000313" key="4">
    <source>
        <dbReference type="Proteomes" id="UP000199515"/>
    </source>
</evidence>
<evidence type="ECO:0000256" key="1">
    <source>
        <dbReference type="SAM" id="MobiDB-lite"/>
    </source>
</evidence>
<proteinExistence type="predicted"/>
<evidence type="ECO:0000259" key="2">
    <source>
        <dbReference type="Pfam" id="PF13845"/>
    </source>
</evidence>
<protein>
    <submittedName>
        <fullName evidence="3">Septum formation</fullName>
    </submittedName>
</protein>
<accession>A0A1H3SUS1</accession>
<feature type="domain" description="Septum formation-related" evidence="2">
    <location>
        <begin position="49"/>
        <end position="266"/>
    </location>
</feature>
<dbReference type="AlphaFoldDB" id="A0A1H3SUS1"/>
<dbReference type="Proteomes" id="UP000199515">
    <property type="component" value="Unassembled WGS sequence"/>
</dbReference>
<feature type="compositionally biased region" description="Low complexity" evidence="1">
    <location>
        <begin position="291"/>
        <end position="308"/>
    </location>
</feature>
<keyword evidence="4" id="KW-1185">Reference proteome</keyword>
<dbReference type="STRING" id="589385.SAMN05421504_115118"/>
<dbReference type="InterPro" id="IPR026004">
    <property type="entry name" value="Septum_form"/>
</dbReference>
<reference evidence="3 4" key="1">
    <citation type="submission" date="2016-10" db="EMBL/GenBank/DDBJ databases">
        <authorList>
            <person name="de Groot N.N."/>
        </authorList>
    </citation>
    <scope>NUCLEOTIDE SEQUENCE [LARGE SCALE GENOMIC DNA]</scope>
    <source>
        <strain evidence="3 4">CPCC 202699</strain>
    </source>
</reference>
<dbReference type="EMBL" id="FNON01000015">
    <property type="protein sequence ID" value="SDZ41275.1"/>
    <property type="molecule type" value="Genomic_DNA"/>
</dbReference>
<gene>
    <name evidence="3" type="ORF">SAMN05421504_115118</name>
</gene>
<name>A0A1H3SUS1_9PSEU</name>
<evidence type="ECO:0000313" key="3">
    <source>
        <dbReference type="EMBL" id="SDZ41275.1"/>
    </source>
</evidence>
<dbReference type="Pfam" id="PF13845">
    <property type="entry name" value="Septum_form"/>
    <property type="match status" value="1"/>
</dbReference>